<proteinExistence type="predicted"/>
<protein>
    <recommendedName>
        <fullName evidence="1">Tc1-like transposase DDE domain-containing protein</fullName>
    </recommendedName>
</protein>
<dbReference type="InterPro" id="IPR036397">
    <property type="entry name" value="RNaseH_sf"/>
</dbReference>
<keyword evidence="3" id="KW-1185">Reference proteome</keyword>
<dbReference type="EMBL" id="BSOK01000020">
    <property type="protein sequence ID" value="GLR28915.1"/>
    <property type="molecule type" value="Genomic_DNA"/>
</dbReference>
<dbReference type="NCBIfam" id="NF033545">
    <property type="entry name" value="transpos_IS630"/>
    <property type="match status" value="1"/>
</dbReference>
<dbReference type="Pfam" id="PF13358">
    <property type="entry name" value="DDE_3"/>
    <property type="match status" value="1"/>
</dbReference>
<gene>
    <name evidence="2" type="ORF">GCM10007915_11530</name>
</gene>
<evidence type="ECO:0000313" key="3">
    <source>
        <dbReference type="Proteomes" id="UP001156645"/>
    </source>
</evidence>
<accession>A0ABQ5YYI1</accession>
<reference evidence="3" key="1">
    <citation type="journal article" date="2019" name="Int. J. Syst. Evol. Microbiol.">
        <title>The Global Catalogue of Microorganisms (GCM) 10K type strain sequencing project: providing services to taxonomists for standard genome sequencing and annotation.</title>
        <authorList>
            <consortium name="The Broad Institute Genomics Platform"/>
            <consortium name="The Broad Institute Genome Sequencing Center for Infectious Disease"/>
            <person name="Wu L."/>
            <person name="Ma J."/>
        </authorList>
    </citation>
    <scope>NUCLEOTIDE SEQUENCE [LARGE SCALE GENOMIC DNA]</scope>
    <source>
        <strain evidence="3">NBRC 103191</strain>
    </source>
</reference>
<comment type="caution">
    <text evidence="2">The sequence shown here is derived from an EMBL/GenBank/DDBJ whole genome shotgun (WGS) entry which is preliminary data.</text>
</comment>
<dbReference type="InterPro" id="IPR047655">
    <property type="entry name" value="Transpos_IS630-like"/>
</dbReference>
<dbReference type="InterPro" id="IPR038717">
    <property type="entry name" value="Tc1-like_DDE_dom"/>
</dbReference>
<feature type="domain" description="Tc1-like transposase DDE" evidence="1">
    <location>
        <begin position="7"/>
        <end position="143"/>
    </location>
</feature>
<evidence type="ECO:0000259" key="1">
    <source>
        <dbReference type="Pfam" id="PF13358"/>
    </source>
</evidence>
<dbReference type="RefSeq" id="WP_167669378.1">
    <property type="nucleotide sequence ID" value="NZ_BSOK01000020.1"/>
</dbReference>
<evidence type="ECO:0000313" key="2">
    <source>
        <dbReference type="EMBL" id="GLR28915.1"/>
    </source>
</evidence>
<sequence>MSLDQVDIWFQDETRIGQQGSLTRVWHYRGGRPRLIKQQQFHSAYLFGAFCPATKKAVGLVLPFVNKHTMLLHMQEISKAVPKGRHAVVVMDGALWHQPSLNQCNVTMLKLPPYSPELNPSERVWQYLKQNELSNRCYDSYEAIVDAACLAWNNLLKQPQRIRSLTARAWAQL</sequence>
<name>A0ABQ5YYI1_9GAMM</name>
<dbReference type="Gene3D" id="3.30.420.10">
    <property type="entry name" value="Ribonuclease H-like superfamily/Ribonuclease H"/>
    <property type="match status" value="1"/>
</dbReference>
<dbReference type="Proteomes" id="UP001156645">
    <property type="component" value="Unassembled WGS sequence"/>
</dbReference>
<organism evidence="2 3">
    <name type="scientific">Psychrobacter pacificensis</name>
    <dbReference type="NCBI Taxonomy" id="112002"/>
    <lineage>
        <taxon>Bacteria</taxon>
        <taxon>Pseudomonadati</taxon>
        <taxon>Pseudomonadota</taxon>
        <taxon>Gammaproteobacteria</taxon>
        <taxon>Moraxellales</taxon>
        <taxon>Moraxellaceae</taxon>
        <taxon>Psychrobacter</taxon>
    </lineage>
</organism>